<evidence type="ECO:0000313" key="1">
    <source>
        <dbReference type="EMBL" id="TDL31571.1"/>
    </source>
</evidence>
<sequence length="50" mass="5664">MINWRIRDFHSADLDGILHLWETLKASNVEPVYALSEVLASCEKDHAVVA</sequence>
<comment type="caution">
    <text evidence="1">The sequence shown here is derived from an EMBL/GenBank/DDBJ whole genome shotgun (WGS) entry which is preliminary data.</text>
</comment>
<dbReference type="Proteomes" id="UP000294621">
    <property type="component" value="Unassembled WGS sequence"/>
</dbReference>
<dbReference type="EMBL" id="SMZQ01000023">
    <property type="protein sequence ID" value="TDL31571.1"/>
    <property type="molecule type" value="Genomic_DNA"/>
</dbReference>
<gene>
    <name evidence="1" type="ORF">E2R57_21405</name>
</gene>
<name>A0A4R5XJX5_9MICC</name>
<proteinExistence type="predicted"/>
<reference evidence="1 2" key="1">
    <citation type="submission" date="2019-03" db="EMBL/GenBank/DDBJ databases">
        <title>Genome Sequencing and Assembly of Various Microbes Isolated from Partially Reclaimed Soil and Acid Mine Drainage (AMD) Site.</title>
        <authorList>
            <person name="Steinbock B."/>
            <person name="Bechtold R."/>
            <person name="Sevigny J.L."/>
            <person name="Thomas D."/>
            <person name="Cuthill L.R."/>
            <person name="Aveiro Johannsen E.J."/>
            <person name="Thomas K."/>
            <person name="Ghosh A."/>
        </authorList>
    </citation>
    <scope>NUCLEOTIDE SEQUENCE [LARGE SCALE GENOMIC DNA]</scope>
    <source>
        <strain evidence="1 2">S-A1</strain>
    </source>
</reference>
<evidence type="ECO:0000313" key="2">
    <source>
        <dbReference type="Proteomes" id="UP000294621"/>
    </source>
</evidence>
<accession>A0A4R5XJX5</accession>
<feature type="non-terminal residue" evidence="1">
    <location>
        <position position="50"/>
    </location>
</feature>
<protein>
    <submittedName>
        <fullName evidence="1">AAA family ATPase</fullName>
    </submittedName>
</protein>
<organism evidence="1 2">
    <name type="scientific">Arthrobacter nitrophenolicus</name>
    <dbReference type="NCBI Taxonomy" id="683150"/>
    <lineage>
        <taxon>Bacteria</taxon>
        <taxon>Bacillati</taxon>
        <taxon>Actinomycetota</taxon>
        <taxon>Actinomycetes</taxon>
        <taxon>Micrococcales</taxon>
        <taxon>Micrococcaceae</taxon>
        <taxon>Arthrobacter</taxon>
    </lineage>
</organism>
<dbReference type="AlphaFoldDB" id="A0A4R5XJX5"/>